<dbReference type="OrthoDB" id="10362052at2759"/>
<keyword evidence="2" id="KW-1185">Reference proteome</keyword>
<evidence type="ECO:0000313" key="2">
    <source>
        <dbReference type="Proteomes" id="UP000789396"/>
    </source>
</evidence>
<dbReference type="Proteomes" id="UP000789396">
    <property type="component" value="Unassembled WGS sequence"/>
</dbReference>
<comment type="caution">
    <text evidence="1">The sequence shown here is derived from an EMBL/GenBank/DDBJ whole genome shotgun (WGS) entry which is preliminary data.</text>
</comment>
<protein>
    <submittedName>
        <fullName evidence="1">14819_t:CDS:1</fullName>
    </submittedName>
</protein>
<accession>A0A9N9PGB9</accession>
<evidence type="ECO:0000313" key="1">
    <source>
        <dbReference type="EMBL" id="CAG8818251.1"/>
    </source>
</evidence>
<name>A0A9N9PGB9_9GLOM</name>
<dbReference type="EMBL" id="CAJVPZ010095572">
    <property type="protein sequence ID" value="CAG8818251.1"/>
    <property type="molecule type" value="Genomic_DNA"/>
</dbReference>
<organism evidence="1 2">
    <name type="scientific">Racocetra fulgida</name>
    <dbReference type="NCBI Taxonomy" id="60492"/>
    <lineage>
        <taxon>Eukaryota</taxon>
        <taxon>Fungi</taxon>
        <taxon>Fungi incertae sedis</taxon>
        <taxon>Mucoromycota</taxon>
        <taxon>Glomeromycotina</taxon>
        <taxon>Glomeromycetes</taxon>
        <taxon>Diversisporales</taxon>
        <taxon>Gigasporaceae</taxon>
        <taxon>Racocetra</taxon>
    </lineage>
</organism>
<dbReference type="AlphaFoldDB" id="A0A9N9PGB9"/>
<gene>
    <name evidence="1" type="ORF">RFULGI_LOCUS19401</name>
</gene>
<sequence>CEEVGIETSIQENLLRCLKILNPETKINDPKSFNGNPGYRSMDDLVKACYEKGWVKDSDPEFIGKEFEPHPKLKNLLAVTNPNQEKLWKCLKILTPEISNFNPEYNYIDDLVKACYNHGPTAKNDPRYKDKGYKHKPDIKFIKKLNR</sequence>
<proteinExistence type="predicted"/>
<feature type="non-terminal residue" evidence="1">
    <location>
        <position position="1"/>
    </location>
</feature>
<reference evidence="1" key="1">
    <citation type="submission" date="2021-06" db="EMBL/GenBank/DDBJ databases">
        <authorList>
            <person name="Kallberg Y."/>
            <person name="Tangrot J."/>
            <person name="Rosling A."/>
        </authorList>
    </citation>
    <scope>NUCLEOTIDE SEQUENCE</scope>
    <source>
        <strain evidence="1">IN212</strain>
    </source>
</reference>
<feature type="non-terminal residue" evidence="1">
    <location>
        <position position="147"/>
    </location>
</feature>